<dbReference type="Gene3D" id="3.30.200.200">
    <property type="match status" value="1"/>
</dbReference>
<dbReference type="Gene3D" id="3.40.228.10">
    <property type="entry name" value="Dimethylsulfoxide Reductase, domain 2"/>
    <property type="match status" value="1"/>
</dbReference>
<feature type="domain" description="Arsenite oxidase subunit AioA/Iodate reductase subunit IdrA 3Fe-4S cluster" evidence="6">
    <location>
        <begin position="24"/>
        <end position="120"/>
    </location>
</feature>
<dbReference type="PANTHER" id="PTHR43105">
    <property type="entry name" value="RESPIRATORY NITRATE REDUCTASE"/>
    <property type="match status" value="1"/>
</dbReference>
<dbReference type="InParanoid" id="A9WJY7"/>
<keyword evidence="1" id="KW-0479">Metal-binding</keyword>
<dbReference type="CDD" id="cd02779">
    <property type="entry name" value="MopB_CT_Arsenite-Ox"/>
    <property type="match status" value="1"/>
</dbReference>
<dbReference type="Pfam" id="PF00384">
    <property type="entry name" value="Molybdopterin"/>
    <property type="match status" value="1"/>
</dbReference>
<accession>A9WJY7</accession>
<feature type="domain" description="Molybdopterin dinucleotide-binding" evidence="5">
    <location>
        <begin position="706"/>
        <end position="807"/>
    </location>
</feature>
<proteinExistence type="predicted"/>
<evidence type="ECO:0000313" key="8">
    <source>
        <dbReference type="Proteomes" id="UP000002008"/>
    </source>
</evidence>
<evidence type="ECO:0000256" key="2">
    <source>
        <dbReference type="ARBA" id="ARBA00023004"/>
    </source>
</evidence>
<keyword evidence="8" id="KW-1185">Reference proteome</keyword>
<evidence type="ECO:0000313" key="7">
    <source>
        <dbReference type="EMBL" id="ABY34438.1"/>
    </source>
</evidence>
<dbReference type="EMBL" id="CP000909">
    <property type="protein sequence ID" value="ABY34438.1"/>
    <property type="molecule type" value="Genomic_DNA"/>
</dbReference>
<dbReference type="Gene3D" id="3.40.50.740">
    <property type="match status" value="1"/>
</dbReference>
<dbReference type="PATRIC" id="fig|324602.8.peg.1387"/>
<dbReference type="GO" id="GO:0051536">
    <property type="term" value="F:iron-sulfur cluster binding"/>
    <property type="evidence" value="ECO:0007669"/>
    <property type="project" value="UniProtKB-KW"/>
</dbReference>
<dbReference type="eggNOG" id="COG0243">
    <property type="taxonomic scope" value="Bacteria"/>
</dbReference>
<organism evidence="7 8">
    <name type="scientific">Chloroflexus aurantiacus (strain ATCC 29366 / DSM 635 / J-10-fl)</name>
    <dbReference type="NCBI Taxonomy" id="324602"/>
    <lineage>
        <taxon>Bacteria</taxon>
        <taxon>Bacillati</taxon>
        <taxon>Chloroflexota</taxon>
        <taxon>Chloroflexia</taxon>
        <taxon>Chloroflexales</taxon>
        <taxon>Chloroflexineae</taxon>
        <taxon>Chloroflexaceae</taxon>
        <taxon>Chloroflexus</taxon>
    </lineage>
</organism>
<sequence length="836" mass="92352">MPVYRPADRMVLPPVDAEKYQTVCHYCIVGCGYHVYKWPEGRSGGLLPDQNALGVDFTKQVAPLSGDWIAPDHHTVITERDGRRFHIAIVPDKECVVNKGHHSGRGGTLGSSLYRPDGPTHVRLTHPLVYRATEQSPTTWDDAIDLAARVIYGSILRDGNNSIFMKIFDHGGGGGGFENNWAVGKFFFNAVQTINCSIHNRPAYNSEVHASRDMGVPELNFAYVDAELSDTIVLWGANSYETQTNFYLVHMLPNLQGTTVKAKQDARPGEQVGPGRIIVIDPRRTATVVVSERAAGKDRVLHLQLNPGTDIALANAIARVVYERGWHDKDFVANRVEAETVQPFLEQSLQIGKSLDEVLAEAEQITGLSRAQIEQAASWIAETKSDGSRPRSIFLYEKGVIWGMKNYQNIGSIVNLALLTGNFGKPGTGCGRLGGHQEGYVRPGYPGPRPAPYIDDLLSQGQGNVFYVVGCNPAVTTLNAQRMRETLQTRGKLVRDAIDASFGADNATKAQAILDAISQGGLFIIVQDIYPIETARYAHVVFPAAAWGESPITSINGERRLRLYEKFMDPPGIAEPDWKIFGMLAQRIKALAQADGNADIAQRFSGFEWQTAEEVFLEGGQSFADGVKASTERYKGVDYAFLKAAGNNGIQTPVTIVNGQPQGRVRYFENGEPFYTESGKAKMLPTPWPGFPAIVQEQINKYPYFLTNGRNNNWQTFYNDLNIPFHAERVPLSYIEINPQDAQREGIQPGDIVQLYNDYGETTAYAVVSNSVKPGLIFMLFAHPRSTANSLTTPYVDPEVIIPYYKGSAVGLRRLGRLADFDARLTYQPTNFEPVV</sequence>
<dbReference type="InterPro" id="IPR009010">
    <property type="entry name" value="Asp_de-COase-like_dom_sf"/>
</dbReference>
<dbReference type="InterPro" id="IPR014066">
    <property type="entry name" value="AioA/IdrA_lsu"/>
</dbReference>
<dbReference type="GO" id="GO:0043546">
    <property type="term" value="F:molybdopterin cofactor binding"/>
    <property type="evidence" value="ECO:0007669"/>
    <property type="project" value="InterPro"/>
</dbReference>
<dbReference type="Pfam" id="PF01568">
    <property type="entry name" value="Molydop_binding"/>
    <property type="match status" value="1"/>
</dbReference>
<dbReference type="KEGG" id="cau:Caur_1209"/>
<dbReference type="PANTHER" id="PTHR43105:SF10">
    <property type="entry name" value="NADH-QUINONE OXIDOREDUCTASE SUBUNIT G"/>
    <property type="match status" value="1"/>
</dbReference>
<dbReference type="Proteomes" id="UP000002008">
    <property type="component" value="Chromosome"/>
</dbReference>
<dbReference type="InterPro" id="IPR006657">
    <property type="entry name" value="MoPterin_dinucl-bd_dom"/>
</dbReference>
<dbReference type="GO" id="GO:0016020">
    <property type="term" value="C:membrane"/>
    <property type="evidence" value="ECO:0000318"/>
    <property type="project" value="GO_Central"/>
</dbReference>
<evidence type="ECO:0000256" key="3">
    <source>
        <dbReference type="ARBA" id="ARBA00023014"/>
    </source>
</evidence>
<dbReference type="InterPro" id="IPR050123">
    <property type="entry name" value="Prok_molybdopt-oxidoreductase"/>
</dbReference>
<name>A9WJY7_CHLAA</name>
<dbReference type="SUPFAM" id="SSF53706">
    <property type="entry name" value="Formate dehydrogenase/DMSO reductase, domains 1-3"/>
    <property type="match status" value="1"/>
</dbReference>
<dbReference type="EnsemblBacteria" id="ABY34438">
    <property type="protein sequence ID" value="ABY34438"/>
    <property type="gene ID" value="Caur_1209"/>
</dbReference>
<dbReference type="NCBIfam" id="TIGR02693">
    <property type="entry name" value="arsenite_ox_L"/>
    <property type="match status" value="1"/>
</dbReference>
<dbReference type="InterPro" id="IPR041632">
    <property type="entry name" value="AioA/IdrA_3Fe-4S"/>
</dbReference>
<dbReference type="SUPFAM" id="SSF50692">
    <property type="entry name" value="ADC-like"/>
    <property type="match status" value="1"/>
</dbReference>
<gene>
    <name evidence="7" type="ordered locus">Caur_1209</name>
</gene>
<dbReference type="InterPro" id="IPR006656">
    <property type="entry name" value="Mopterin_OxRdtase"/>
</dbReference>
<evidence type="ECO:0000259" key="6">
    <source>
        <dbReference type="Pfam" id="PF18465"/>
    </source>
</evidence>
<protein>
    <submittedName>
        <fullName evidence="7">Arsenite oxidase, large subunit</fullName>
    </submittedName>
</protein>
<dbReference type="HOGENOM" id="CLU_328691_0_0_0"/>
<keyword evidence="2" id="KW-0408">Iron</keyword>
<dbReference type="CDD" id="cd02756">
    <property type="entry name" value="MopB_Arsenite-Ox"/>
    <property type="match status" value="1"/>
</dbReference>
<feature type="domain" description="Molybdopterin oxidoreductase" evidence="4">
    <location>
        <begin position="123"/>
        <end position="586"/>
    </location>
</feature>
<dbReference type="GO" id="GO:0016491">
    <property type="term" value="F:oxidoreductase activity"/>
    <property type="evidence" value="ECO:0007669"/>
    <property type="project" value="InterPro"/>
</dbReference>
<evidence type="ECO:0000259" key="5">
    <source>
        <dbReference type="Pfam" id="PF01568"/>
    </source>
</evidence>
<dbReference type="RefSeq" id="WP_012257094.1">
    <property type="nucleotide sequence ID" value="NC_010175.1"/>
</dbReference>
<dbReference type="STRING" id="324602.Caur_1209"/>
<evidence type="ECO:0000259" key="4">
    <source>
        <dbReference type="Pfam" id="PF00384"/>
    </source>
</evidence>
<dbReference type="GO" id="GO:0046872">
    <property type="term" value="F:metal ion binding"/>
    <property type="evidence" value="ECO:0007669"/>
    <property type="project" value="UniProtKB-KW"/>
</dbReference>
<dbReference type="GO" id="GO:0022904">
    <property type="term" value="P:respiratory electron transport chain"/>
    <property type="evidence" value="ECO:0000318"/>
    <property type="project" value="GO_Central"/>
</dbReference>
<dbReference type="Pfam" id="PF18465">
    <property type="entry name" value="Rieske_3"/>
    <property type="match status" value="1"/>
</dbReference>
<dbReference type="Gene3D" id="2.40.40.20">
    <property type="match status" value="1"/>
</dbReference>
<evidence type="ECO:0000256" key="1">
    <source>
        <dbReference type="ARBA" id="ARBA00022723"/>
    </source>
</evidence>
<reference evidence="8" key="1">
    <citation type="journal article" date="2011" name="BMC Genomics">
        <title>Complete genome sequence of the filamentous anoxygenic phototrophic bacterium Chloroflexus aurantiacus.</title>
        <authorList>
            <person name="Tang K.H."/>
            <person name="Barry K."/>
            <person name="Chertkov O."/>
            <person name="Dalin E."/>
            <person name="Han C.S."/>
            <person name="Hauser L.J."/>
            <person name="Honchak B.M."/>
            <person name="Karbach L.E."/>
            <person name="Land M.L."/>
            <person name="Lapidus A."/>
            <person name="Larimer F.W."/>
            <person name="Mikhailova N."/>
            <person name="Pitluck S."/>
            <person name="Pierson B.K."/>
            <person name="Blankenship R.E."/>
        </authorList>
    </citation>
    <scope>NUCLEOTIDE SEQUENCE [LARGE SCALE GENOMIC DNA]</scope>
    <source>
        <strain evidence="8">ATCC 29366 / DSM 635 / J-10-fl</strain>
    </source>
</reference>
<dbReference type="AlphaFoldDB" id="A9WJY7"/>
<keyword evidence="3" id="KW-0411">Iron-sulfur</keyword>